<dbReference type="GO" id="GO:0016020">
    <property type="term" value="C:membrane"/>
    <property type="evidence" value="ECO:0007669"/>
    <property type="project" value="TreeGrafter"/>
</dbReference>
<dbReference type="PRINTS" id="PR00412">
    <property type="entry name" value="EPOXHYDRLASE"/>
</dbReference>
<dbReference type="PANTHER" id="PTHR43798">
    <property type="entry name" value="MONOACYLGLYCEROL LIPASE"/>
    <property type="match status" value="1"/>
</dbReference>
<gene>
    <name evidence="2" type="ORF">SAMN05216279_13420</name>
</gene>
<dbReference type="RefSeq" id="WP_074585395.1">
    <property type="nucleotide sequence ID" value="NZ_FMWB01000034.1"/>
</dbReference>
<proteinExistence type="predicted"/>
<organism evidence="2 3">
    <name type="scientific">Pseudomonas oryzihabitans</name>
    <dbReference type="NCBI Taxonomy" id="47885"/>
    <lineage>
        <taxon>Bacteria</taxon>
        <taxon>Pseudomonadati</taxon>
        <taxon>Pseudomonadota</taxon>
        <taxon>Gammaproteobacteria</taxon>
        <taxon>Pseudomonadales</taxon>
        <taxon>Pseudomonadaceae</taxon>
        <taxon>Pseudomonas</taxon>
    </lineage>
</organism>
<comment type="caution">
    <text evidence="2">The sequence shown here is derived from an EMBL/GenBank/DDBJ whole genome shotgun (WGS) entry which is preliminary data.</text>
</comment>
<name>A0A1G5PIA4_9PSED</name>
<accession>A0A1G5PIA4</accession>
<feature type="domain" description="AB hydrolase-1" evidence="1">
    <location>
        <begin position="24"/>
        <end position="279"/>
    </location>
</feature>
<sequence length="295" mass="32049">MLTSLQAGVLDVAYQVQGPDAGHPVLLLHGFPYDIHAYAEVADELAAAGCRVHVPFLRGYGATRYLSADTPRSGQQAALAHDVLALLDALGLERATLAGYDWGGRAAGIVAALWPERVAGLVLGDGYPIQDIARAATQPAEPAAELRYWYQYYFHGERGRAGLAKHRREFCRLLWSLWSPSWRFSDATYALTAAAFDNPDFVDTVIHSYRHRYGLSPDDPAYAETERRLAAQPPIRVPTTVLAGADDGVTAVQDEAGVAQHFSGPFRYEVLPGCGHNIPQEAPAAFAAAVRERLP</sequence>
<dbReference type="InterPro" id="IPR029058">
    <property type="entry name" value="AB_hydrolase_fold"/>
</dbReference>
<evidence type="ECO:0000259" key="1">
    <source>
        <dbReference type="Pfam" id="PF00561"/>
    </source>
</evidence>
<dbReference type="PANTHER" id="PTHR43798:SF33">
    <property type="entry name" value="HYDROLASE, PUTATIVE (AFU_ORTHOLOGUE AFUA_2G14860)-RELATED"/>
    <property type="match status" value="1"/>
</dbReference>
<dbReference type="GO" id="GO:0003824">
    <property type="term" value="F:catalytic activity"/>
    <property type="evidence" value="ECO:0007669"/>
    <property type="project" value="InterPro"/>
</dbReference>
<dbReference type="Pfam" id="PF00561">
    <property type="entry name" value="Abhydrolase_1"/>
    <property type="match status" value="1"/>
</dbReference>
<reference evidence="3" key="1">
    <citation type="submission" date="2016-10" db="EMBL/GenBank/DDBJ databases">
        <authorList>
            <person name="de Groot N.N."/>
        </authorList>
    </citation>
    <scope>NUCLEOTIDE SEQUENCE [LARGE SCALE GENOMIC DNA]</scope>
    <source>
        <strain evidence="3">DSM 15758</strain>
    </source>
</reference>
<dbReference type="eggNOG" id="COG0596">
    <property type="taxonomic scope" value="Bacteria"/>
</dbReference>
<dbReference type="InterPro" id="IPR000073">
    <property type="entry name" value="AB_hydrolase_1"/>
</dbReference>
<dbReference type="SUPFAM" id="SSF53474">
    <property type="entry name" value="alpha/beta-Hydrolases"/>
    <property type="match status" value="1"/>
</dbReference>
<dbReference type="InterPro" id="IPR050266">
    <property type="entry name" value="AB_hydrolase_sf"/>
</dbReference>
<dbReference type="OrthoDB" id="9780765at2"/>
<dbReference type="Proteomes" id="UP000183046">
    <property type="component" value="Unassembled WGS sequence"/>
</dbReference>
<dbReference type="InterPro" id="IPR000639">
    <property type="entry name" value="Epox_hydrolase-like"/>
</dbReference>
<dbReference type="EMBL" id="FMWB01000034">
    <property type="protein sequence ID" value="SCZ48810.1"/>
    <property type="molecule type" value="Genomic_DNA"/>
</dbReference>
<protein>
    <submittedName>
        <fullName evidence="2">Pimeloyl-ACP methyl ester carboxylesterase</fullName>
    </submittedName>
</protein>
<evidence type="ECO:0000313" key="3">
    <source>
        <dbReference type="Proteomes" id="UP000183046"/>
    </source>
</evidence>
<evidence type="ECO:0000313" key="2">
    <source>
        <dbReference type="EMBL" id="SCZ48810.1"/>
    </source>
</evidence>
<dbReference type="Gene3D" id="3.40.50.1820">
    <property type="entry name" value="alpha/beta hydrolase"/>
    <property type="match status" value="1"/>
</dbReference>
<dbReference type="AlphaFoldDB" id="A0A1G5PIA4"/>